<evidence type="ECO:0000313" key="3">
    <source>
        <dbReference type="Proteomes" id="UP000437736"/>
    </source>
</evidence>
<sequence length="163" mass="17351">MSRHHYGALASVIVGWIVCRVVAVPLVRLAGDIGGHTRGGDVAVGVVVAAVPFAVLVVYSLIRLTNRSGLLRLPSVRGLLWFGWFAAGGVMGLLPYSEMGAELSLRTREAHAAPGFLHGMDMTILAGLFLVVALLLIALRARPDHTTGPVAWLEHQVEDEAEA</sequence>
<organism evidence="2 3">
    <name type="scientific">Acidiferrimicrobium australe</name>
    <dbReference type="NCBI Taxonomy" id="2664430"/>
    <lineage>
        <taxon>Bacteria</taxon>
        <taxon>Bacillati</taxon>
        <taxon>Actinomycetota</taxon>
        <taxon>Acidimicrobiia</taxon>
        <taxon>Acidimicrobiales</taxon>
        <taxon>Acidimicrobiaceae</taxon>
        <taxon>Acidiferrimicrobium</taxon>
    </lineage>
</organism>
<keyword evidence="3" id="KW-1185">Reference proteome</keyword>
<feature type="transmembrane region" description="Helical" evidence="1">
    <location>
        <begin position="7"/>
        <end position="30"/>
    </location>
</feature>
<reference evidence="2 3" key="1">
    <citation type="submission" date="2019-11" db="EMBL/GenBank/DDBJ databases">
        <title>Acidiferrimicrobium australis gen. nov., sp. nov., an acidophilic and obligately heterotrophic, member of the Actinobacteria that catalyses dissimilatory oxido- reduction of iron isolated from metal-rich acidic water in Chile.</title>
        <authorList>
            <person name="Gonzalez D."/>
            <person name="Huber K."/>
            <person name="Hedrich S."/>
            <person name="Rojas-Villalobos C."/>
            <person name="Quatrini R."/>
            <person name="Dinamarca M.A."/>
            <person name="Schwarz A."/>
            <person name="Canales C."/>
            <person name="Nancucheo I."/>
        </authorList>
    </citation>
    <scope>NUCLEOTIDE SEQUENCE [LARGE SCALE GENOMIC DNA]</scope>
    <source>
        <strain evidence="2 3">USS-CCA1</strain>
    </source>
</reference>
<keyword evidence="1" id="KW-0472">Membrane</keyword>
<name>A0ABW9QUX1_9ACTN</name>
<feature type="transmembrane region" description="Helical" evidence="1">
    <location>
        <begin position="42"/>
        <end position="64"/>
    </location>
</feature>
<feature type="transmembrane region" description="Helical" evidence="1">
    <location>
        <begin position="76"/>
        <end position="96"/>
    </location>
</feature>
<gene>
    <name evidence="2" type="ORF">GHK86_10960</name>
</gene>
<evidence type="ECO:0000256" key="1">
    <source>
        <dbReference type="SAM" id="Phobius"/>
    </source>
</evidence>
<protein>
    <submittedName>
        <fullName evidence="2">Uncharacterized protein</fullName>
    </submittedName>
</protein>
<proteinExistence type="predicted"/>
<dbReference type="Proteomes" id="UP000437736">
    <property type="component" value="Unassembled WGS sequence"/>
</dbReference>
<evidence type="ECO:0000313" key="2">
    <source>
        <dbReference type="EMBL" id="MST33238.1"/>
    </source>
</evidence>
<keyword evidence="1" id="KW-0812">Transmembrane</keyword>
<dbReference type="EMBL" id="WJHE01000533">
    <property type="protein sequence ID" value="MST33238.1"/>
    <property type="molecule type" value="Genomic_DNA"/>
</dbReference>
<comment type="caution">
    <text evidence="2">The sequence shown here is derived from an EMBL/GenBank/DDBJ whole genome shotgun (WGS) entry which is preliminary data.</text>
</comment>
<accession>A0ABW9QUX1</accession>
<keyword evidence="1" id="KW-1133">Transmembrane helix</keyword>
<feature type="transmembrane region" description="Helical" evidence="1">
    <location>
        <begin position="116"/>
        <end position="139"/>
    </location>
</feature>